<keyword evidence="3" id="KW-0175">Coiled coil</keyword>
<feature type="chain" id="PRO_5021023083" description="Mannosyl-glycoprotein endo-beta-N-acetylglucosamidase-like domain-containing protein" evidence="4">
    <location>
        <begin position="25"/>
        <end position="410"/>
    </location>
</feature>
<dbReference type="Gene3D" id="6.10.250.3150">
    <property type="match status" value="1"/>
</dbReference>
<evidence type="ECO:0000259" key="5">
    <source>
        <dbReference type="SMART" id="SM00047"/>
    </source>
</evidence>
<evidence type="ECO:0000256" key="2">
    <source>
        <dbReference type="ARBA" id="ARBA00022801"/>
    </source>
</evidence>
<dbReference type="Proteomes" id="UP000295132">
    <property type="component" value="Unassembled WGS sequence"/>
</dbReference>
<dbReference type="InterPro" id="IPR057309">
    <property type="entry name" value="PcsB_CC"/>
</dbReference>
<organism evidence="6 7">
    <name type="scientific">Bacillus salipaludis</name>
    <dbReference type="NCBI Taxonomy" id="2547811"/>
    <lineage>
        <taxon>Bacteria</taxon>
        <taxon>Bacillati</taxon>
        <taxon>Bacillota</taxon>
        <taxon>Bacilli</taxon>
        <taxon>Bacillales</taxon>
        <taxon>Bacillaceae</taxon>
        <taxon>Bacillus</taxon>
    </lineage>
</organism>
<dbReference type="PANTHER" id="PTHR33308:SF10">
    <property type="entry name" value="EXO-GLUCOSAMINIDASE LYTG"/>
    <property type="match status" value="1"/>
</dbReference>
<dbReference type="RefSeq" id="WP_133335373.1">
    <property type="nucleotide sequence ID" value="NZ_SMYO01000006.1"/>
</dbReference>
<dbReference type="PANTHER" id="PTHR33308">
    <property type="entry name" value="PEPTIDOGLYCAN HYDROLASE FLGJ"/>
    <property type="match status" value="1"/>
</dbReference>
<dbReference type="AlphaFoldDB" id="A0A4R5VQW1"/>
<dbReference type="InterPro" id="IPR051056">
    <property type="entry name" value="Glycosyl_Hydrolase_73"/>
</dbReference>
<dbReference type="Gene3D" id="1.10.530.10">
    <property type="match status" value="1"/>
</dbReference>
<feature type="coiled-coil region" evidence="3">
    <location>
        <begin position="50"/>
        <end position="108"/>
    </location>
</feature>
<dbReference type="Pfam" id="PF01832">
    <property type="entry name" value="Glucosaminidase"/>
    <property type="match status" value="1"/>
</dbReference>
<feature type="signal peptide" evidence="4">
    <location>
        <begin position="1"/>
        <end position="24"/>
    </location>
</feature>
<dbReference type="EMBL" id="SMYO01000006">
    <property type="protein sequence ID" value="TDK60988.1"/>
    <property type="molecule type" value="Genomic_DNA"/>
</dbReference>
<evidence type="ECO:0000313" key="6">
    <source>
        <dbReference type="EMBL" id="TDK60988.1"/>
    </source>
</evidence>
<evidence type="ECO:0000256" key="3">
    <source>
        <dbReference type="SAM" id="Coils"/>
    </source>
</evidence>
<gene>
    <name evidence="6" type="ORF">E2K98_14880</name>
</gene>
<accession>A0A4R5VQW1</accession>
<evidence type="ECO:0000256" key="4">
    <source>
        <dbReference type="SAM" id="SignalP"/>
    </source>
</evidence>
<feature type="domain" description="Mannosyl-glycoprotein endo-beta-N-acetylglucosamidase-like" evidence="5">
    <location>
        <begin position="252"/>
        <end position="409"/>
    </location>
</feature>
<protein>
    <recommendedName>
        <fullName evidence="5">Mannosyl-glycoprotein endo-beta-N-acetylglucosamidase-like domain-containing protein</fullName>
    </recommendedName>
</protein>
<evidence type="ECO:0000256" key="1">
    <source>
        <dbReference type="ARBA" id="ARBA00022729"/>
    </source>
</evidence>
<dbReference type="InterPro" id="IPR002901">
    <property type="entry name" value="MGlyc_endo_b_GlcNAc-like_dom"/>
</dbReference>
<sequence>MDKKMILLSACFLTFMTTPIAANAKSIDSKPPTDSQKQIQDDLTAIKQQKVLVQEEIEATAEKIKALDQQITTSKEKIQKKANELKKIQGKMNRLNKEEKRITTLLNNRKQEFKDRVAAYYRTDGEISFLNVVLSVNSFGEFIDHFFAYDKIVNKDKEFIEEYIANQNKVASIKGKVQSLQKSTMEEKAELEEIKAGQEKNKKEKEKLSKFLEKKKKQLEKEEQEKTIALELLQKKGKEILDLINHNGSENKENVVKINSIIAPFVPDSQKLEQVTGVPASITLGQIILESSGRYNGLSGLAYKAKNLFGIKGTGTAGSVKVETTEYVKGEKIVVIAEFAKYKTYYDSMLDHANLLLTPRYQKYLKDATNIVDYAHGIHDAGYATDPGYANKLLKIIYQYDLWKLDEFND</sequence>
<dbReference type="Pfam" id="PF24568">
    <property type="entry name" value="CC_PcsB"/>
    <property type="match status" value="1"/>
</dbReference>
<name>A0A4R5VQW1_9BACI</name>
<dbReference type="SMART" id="SM00047">
    <property type="entry name" value="LYZ2"/>
    <property type="match status" value="1"/>
</dbReference>
<keyword evidence="2" id="KW-0378">Hydrolase</keyword>
<keyword evidence="1 4" id="KW-0732">Signal</keyword>
<evidence type="ECO:0000313" key="7">
    <source>
        <dbReference type="Proteomes" id="UP000295132"/>
    </source>
</evidence>
<dbReference type="GO" id="GO:0004040">
    <property type="term" value="F:amidase activity"/>
    <property type="evidence" value="ECO:0007669"/>
    <property type="project" value="InterPro"/>
</dbReference>
<proteinExistence type="predicted"/>
<feature type="coiled-coil region" evidence="3">
    <location>
        <begin position="188"/>
        <end position="236"/>
    </location>
</feature>
<reference evidence="6 7" key="1">
    <citation type="submission" date="2019-03" db="EMBL/GenBank/DDBJ databases">
        <title>Bacillus niacini sp. nov. a Nicotinate-Metabolizing Mesophile Isolated from Soil.</title>
        <authorList>
            <person name="Zhang G."/>
        </authorList>
    </citation>
    <scope>NUCLEOTIDE SEQUENCE [LARGE SCALE GENOMIC DNA]</scope>
    <source>
        <strain evidence="6 7">WN066</strain>
    </source>
</reference>
<comment type="caution">
    <text evidence="6">The sequence shown here is derived from an EMBL/GenBank/DDBJ whole genome shotgun (WGS) entry which is preliminary data.</text>
</comment>